<dbReference type="CDD" id="cd10032">
    <property type="entry name" value="UDG-F6_HDG"/>
    <property type="match status" value="1"/>
</dbReference>
<accession>A0A1H8BTY9</accession>
<dbReference type="InterPro" id="IPR036895">
    <property type="entry name" value="Uracil-DNA_glycosylase-like_sf"/>
</dbReference>
<dbReference type="EMBL" id="FOCP01000003">
    <property type="protein sequence ID" value="SEM86059.1"/>
    <property type="molecule type" value="Genomic_DNA"/>
</dbReference>
<dbReference type="SUPFAM" id="SSF52141">
    <property type="entry name" value="Uracil-DNA glycosylase-like"/>
    <property type="match status" value="1"/>
</dbReference>
<evidence type="ECO:0000259" key="1">
    <source>
        <dbReference type="SMART" id="SM00986"/>
    </source>
</evidence>
<dbReference type="Proteomes" id="UP000199459">
    <property type="component" value="Unassembled WGS sequence"/>
</dbReference>
<dbReference type="SMART" id="SM00987">
    <property type="entry name" value="UreE_C"/>
    <property type="match status" value="1"/>
</dbReference>
<dbReference type="SMART" id="SM00986">
    <property type="entry name" value="UDG"/>
    <property type="match status" value="1"/>
</dbReference>
<evidence type="ECO:0000313" key="2">
    <source>
        <dbReference type="EMBL" id="SEM86059.1"/>
    </source>
</evidence>
<protein>
    <submittedName>
        <fullName evidence="2">G/U mismatch-specific uracil-DNA glycosylase</fullName>
    </submittedName>
</protein>
<dbReference type="STRING" id="917.SAMN05216326_104110"/>
<dbReference type="NCBIfam" id="TIGR04274">
    <property type="entry name" value="hypoxanDNAglyco"/>
    <property type="match status" value="1"/>
</dbReference>
<evidence type="ECO:0000313" key="3">
    <source>
        <dbReference type="Proteomes" id="UP000199459"/>
    </source>
</evidence>
<dbReference type="OrthoDB" id="9799921at2"/>
<gene>
    <name evidence="2" type="ORF">SAMN05216325_10397</name>
</gene>
<dbReference type="InterPro" id="IPR026353">
    <property type="entry name" value="Hypoxan-DNA_Glyclase"/>
</dbReference>
<reference evidence="2 3" key="1">
    <citation type="submission" date="2016-10" db="EMBL/GenBank/DDBJ databases">
        <authorList>
            <person name="de Groot N.N."/>
        </authorList>
    </citation>
    <scope>NUCLEOTIDE SEQUENCE [LARGE SCALE GENOMIC DNA]</scope>
    <source>
        <strain evidence="2 3">Nm22</strain>
    </source>
</reference>
<dbReference type="InterPro" id="IPR005122">
    <property type="entry name" value="Uracil-DNA_glycosylase-like"/>
</dbReference>
<dbReference type="AlphaFoldDB" id="A0A1H8BTY9"/>
<dbReference type="RefSeq" id="WP_090627868.1">
    <property type="nucleotide sequence ID" value="NZ_FOCP01000003.1"/>
</dbReference>
<dbReference type="Gene3D" id="3.40.470.10">
    <property type="entry name" value="Uracil-DNA glycosylase-like domain"/>
    <property type="match status" value="1"/>
</dbReference>
<feature type="domain" description="Uracil-DNA glycosylase-like" evidence="1">
    <location>
        <begin position="8"/>
        <end position="168"/>
    </location>
</feature>
<organism evidence="2 3">
    <name type="scientific">Nitrosomonas marina</name>
    <dbReference type="NCBI Taxonomy" id="917"/>
    <lineage>
        <taxon>Bacteria</taxon>
        <taxon>Pseudomonadati</taxon>
        <taxon>Pseudomonadota</taxon>
        <taxon>Betaproteobacteria</taxon>
        <taxon>Nitrosomonadales</taxon>
        <taxon>Nitrosomonadaceae</taxon>
        <taxon>Nitrosomonas</taxon>
    </lineage>
</organism>
<dbReference type="Pfam" id="PF03167">
    <property type="entry name" value="UDG"/>
    <property type="match status" value="1"/>
</dbReference>
<sequence>MNTIYSFAPIVQSDAEILILGSIPGRASLDANQYYAHPHNAFWRIMGELLNFDPKHTAYSEKTSALKSARIALWDVLQSCRRKGSLDSSIEINSQTVNDFPAFFTTYKQIRAVFFNGAKAEDCFRRYVLIKHMPELQQRIQFIRLPSTSPAHAALSIAEKRNRWEQIFRAELSDTYPVSY</sequence>
<proteinExistence type="predicted"/>
<name>A0A1H8BTY9_9PROT</name>